<dbReference type="RefSeq" id="YP_003331460.1">
    <property type="nucleotide sequence ID" value="NC_013587.1"/>
</dbReference>
<protein>
    <recommendedName>
        <fullName evidence="1">D212 catalytic domain-containing protein</fullName>
    </recommendedName>
</protein>
<reference evidence="2 3" key="1">
    <citation type="journal article" date="2009" name="Environ. Microbiol.">
        <title>Four newly isolated fuselloviruses from extreme geothermal environments reveal unusual morphologies and a possible interviral recombination mechanism.</title>
        <authorList>
            <person name="Redder P."/>
            <person name="Peng X."/>
            <person name="Brugger K."/>
            <person name="Shah S.A."/>
            <person name="Roesch F."/>
            <person name="Greve B."/>
            <person name="She Q."/>
            <person name="Schleper C."/>
            <person name="Forterre P."/>
            <person name="Garrett R.A."/>
            <person name="Prangishvili D."/>
        </authorList>
    </citation>
    <scope>NUCLEOTIDE SEQUENCE [LARGE SCALE GENOMIC DNA]</scope>
</reference>
<proteinExistence type="predicted"/>
<dbReference type="InterPro" id="IPR022012">
    <property type="entry name" value="D212_cat_dom"/>
</dbReference>
<sequence length="215" mass="25526">MADSFKLKYWGNQTEDYILPNFYLGREYLVLGKLLIKLAQWRKKGLLDFDIYLRPTGVGTLTNVINFEHYEGLQDKYDLTLYVKAKDSYYSLAWIDITGSSWTEEQSKERYGESIYAILSTKIEIAKKYDVLGRVFFIHYNDTEDKLKCISALQILNLERQNKIKKDKFERDAVSYYYLIPTSYWKNLTELRVSLRGFYQSFKEYLTRVNGKHAK</sequence>
<dbReference type="EMBL" id="FJ870915">
    <property type="protein sequence ID" value="ACZ35730.1"/>
    <property type="molecule type" value="Genomic_DNA"/>
</dbReference>
<evidence type="ECO:0000313" key="3">
    <source>
        <dbReference type="Proteomes" id="UP000009164"/>
    </source>
</evidence>
<evidence type="ECO:0000313" key="2">
    <source>
        <dbReference type="EMBL" id="ACZ35730.1"/>
    </source>
</evidence>
<name>D1GF28_9VIRU</name>
<keyword evidence="3" id="KW-1185">Reference proteome</keyword>
<dbReference type="InterPro" id="IPR043115">
    <property type="entry name" value="D212_cat_dom_sf"/>
</dbReference>
<accession>D1GF28</accession>
<feature type="domain" description="D212 catalytic" evidence="1">
    <location>
        <begin position="5"/>
        <end position="193"/>
    </location>
</feature>
<dbReference type="GeneID" id="8676813"/>
<dbReference type="KEGG" id="vg:8676813"/>
<organism evidence="2 3">
    <name type="scientific">Sulfolobus spindle-shaped virus 6</name>
    <dbReference type="NCBI Taxonomy" id="693627"/>
    <lineage>
        <taxon>Viruses</taxon>
        <taxon>Viruses incertae sedis</taxon>
        <taxon>Fuselloviridae</taxon>
        <taxon>Betafusellovirus</taxon>
        <taxon>Betafusellovirus hveragerdiense</taxon>
    </lineage>
</organism>
<dbReference type="Proteomes" id="UP000009164">
    <property type="component" value="Segment"/>
</dbReference>
<dbReference type="Gene3D" id="3.40.1350.50">
    <property type="entry name" value="D212 PD-(D/E)XK nuclease, catalytic motif"/>
    <property type="match status" value="1"/>
</dbReference>
<dbReference type="OrthoDB" id="9356at10239"/>
<dbReference type="Pfam" id="PF12187">
    <property type="entry name" value="VirArc_Nuclease"/>
    <property type="match status" value="1"/>
</dbReference>
<evidence type="ECO:0000259" key="1">
    <source>
        <dbReference type="Pfam" id="PF12187"/>
    </source>
</evidence>